<reference evidence="1" key="1">
    <citation type="journal article" date="2019" name="bioRxiv">
        <title>The Genome of the Zebra Mussel, Dreissena polymorpha: A Resource for Invasive Species Research.</title>
        <authorList>
            <person name="McCartney M.A."/>
            <person name="Auch B."/>
            <person name="Kono T."/>
            <person name="Mallez S."/>
            <person name="Zhang Y."/>
            <person name="Obille A."/>
            <person name="Becker A."/>
            <person name="Abrahante J.E."/>
            <person name="Garbe J."/>
            <person name="Badalamenti J.P."/>
            <person name="Herman A."/>
            <person name="Mangelson H."/>
            <person name="Liachko I."/>
            <person name="Sullivan S."/>
            <person name="Sone E.D."/>
            <person name="Koren S."/>
            <person name="Silverstein K.A.T."/>
            <person name="Beckman K.B."/>
            <person name="Gohl D.M."/>
        </authorList>
    </citation>
    <scope>NUCLEOTIDE SEQUENCE</scope>
    <source>
        <strain evidence="1">Duluth1</strain>
        <tissue evidence="1">Whole animal</tissue>
    </source>
</reference>
<organism evidence="1 2">
    <name type="scientific">Dreissena polymorpha</name>
    <name type="common">Zebra mussel</name>
    <name type="synonym">Mytilus polymorpha</name>
    <dbReference type="NCBI Taxonomy" id="45954"/>
    <lineage>
        <taxon>Eukaryota</taxon>
        <taxon>Metazoa</taxon>
        <taxon>Spiralia</taxon>
        <taxon>Lophotrochozoa</taxon>
        <taxon>Mollusca</taxon>
        <taxon>Bivalvia</taxon>
        <taxon>Autobranchia</taxon>
        <taxon>Heteroconchia</taxon>
        <taxon>Euheterodonta</taxon>
        <taxon>Imparidentia</taxon>
        <taxon>Neoheterodontei</taxon>
        <taxon>Myida</taxon>
        <taxon>Dreissenoidea</taxon>
        <taxon>Dreissenidae</taxon>
        <taxon>Dreissena</taxon>
    </lineage>
</organism>
<dbReference type="EMBL" id="JAIWYP010000006">
    <property type="protein sequence ID" value="KAH3807907.1"/>
    <property type="molecule type" value="Genomic_DNA"/>
</dbReference>
<gene>
    <name evidence="1" type="ORF">DPMN_136255</name>
</gene>
<accession>A0A9D4JHM1</accession>
<evidence type="ECO:0000313" key="2">
    <source>
        <dbReference type="Proteomes" id="UP000828390"/>
    </source>
</evidence>
<name>A0A9D4JHM1_DREPO</name>
<sequence length="103" mass="11431">MSPTTIVGDIKNPLILVHTSNREFRGPRHKLKEEPLFIGRVGGEDLVEELDCAAVVGVPVVGPTALHEHLGVPDILLVTTEQQLQLKYNNIVDDYLKYFLGTK</sequence>
<dbReference type="AlphaFoldDB" id="A0A9D4JHM1"/>
<evidence type="ECO:0000313" key="1">
    <source>
        <dbReference type="EMBL" id="KAH3807907.1"/>
    </source>
</evidence>
<keyword evidence="2" id="KW-1185">Reference proteome</keyword>
<protein>
    <submittedName>
        <fullName evidence="1">Uncharacterized protein</fullName>
    </submittedName>
</protein>
<comment type="caution">
    <text evidence="1">The sequence shown here is derived from an EMBL/GenBank/DDBJ whole genome shotgun (WGS) entry which is preliminary data.</text>
</comment>
<proteinExistence type="predicted"/>
<reference evidence="1" key="2">
    <citation type="submission" date="2020-11" db="EMBL/GenBank/DDBJ databases">
        <authorList>
            <person name="McCartney M.A."/>
            <person name="Auch B."/>
            <person name="Kono T."/>
            <person name="Mallez S."/>
            <person name="Becker A."/>
            <person name="Gohl D.M."/>
            <person name="Silverstein K.A.T."/>
            <person name="Koren S."/>
            <person name="Bechman K.B."/>
            <person name="Herman A."/>
            <person name="Abrahante J.E."/>
            <person name="Garbe J."/>
        </authorList>
    </citation>
    <scope>NUCLEOTIDE SEQUENCE</scope>
    <source>
        <strain evidence="1">Duluth1</strain>
        <tissue evidence="1">Whole animal</tissue>
    </source>
</reference>
<dbReference type="Proteomes" id="UP000828390">
    <property type="component" value="Unassembled WGS sequence"/>
</dbReference>